<dbReference type="InterPro" id="IPR027417">
    <property type="entry name" value="P-loop_NTPase"/>
</dbReference>
<proteinExistence type="predicted"/>
<organism evidence="1 2">
    <name type="scientific">Salmonella bongori N268-08</name>
    <dbReference type="NCBI Taxonomy" id="1197719"/>
    <lineage>
        <taxon>Bacteria</taxon>
        <taxon>Pseudomonadati</taxon>
        <taxon>Pseudomonadota</taxon>
        <taxon>Gammaproteobacteria</taxon>
        <taxon>Enterobacterales</taxon>
        <taxon>Enterobacteriaceae</taxon>
        <taxon>Salmonella</taxon>
    </lineage>
</organism>
<dbReference type="AlphaFoldDB" id="S5MV49"/>
<dbReference type="KEGG" id="sbz:A464_1328"/>
<gene>
    <name evidence="1" type="ORF">A464_1328</name>
</gene>
<evidence type="ECO:0000313" key="2">
    <source>
        <dbReference type="Proteomes" id="UP000015042"/>
    </source>
</evidence>
<dbReference type="Proteomes" id="UP000015042">
    <property type="component" value="Chromosome"/>
</dbReference>
<protein>
    <submittedName>
        <fullName evidence="1">Phage terminase ATPase subunit</fullName>
    </submittedName>
</protein>
<dbReference type="Pfam" id="PF03237">
    <property type="entry name" value="Terminase_6N"/>
    <property type="match status" value="1"/>
</dbReference>
<dbReference type="PATRIC" id="fig|1197719.3.peg.1321"/>
<sequence length="106" mass="11749">MSSGITANRMILKSRQIGATWYFAREALLDALRDDVKYPYQRNQIFLSASRRQAHQFKGFIQQAALEVDVELKGGDKIILSNGARAAFSGDVSGDGAILYGQPEIR</sequence>
<accession>S5MV49</accession>
<dbReference type="Gene3D" id="3.40.50.300">
    <property type="entry name" value="P-loop containing nucleotide triphosphate hydrolases"/>
    <property type="match status" value="1"/>
</dbReference>
<evidence type="ECO:0000313" key="1">
    <source>
        <dbReference type="EMBL" id="AGR58514.1"/>
    </source>
</evidence>
<dbReference type="EMBL" id="CP006608">
    <property type="protein sequence ID" value="AGR58514.1"/>
    <property type="molecule type" value="Genomic_DNA"/>
</dbReference>
<dbReference type="eggNOG" id="COG4373">
    <property type="taxonomic scope" value="Bacteria"/>
</dbReference>
<name>S5MV49_SALBN</name>
<dbReference type="HOGENOM" id="CLU_2221336_0_0_6"/>
<reference evidence="1 2" key="1">
    <citation type="submission" date="2013-07" db="EMBL/GenBank/DDBJ databases">
        <title>Genome sequence of Salmonella bongori N268-08 - a rare clinical isolate.</title>
        <authorList>
            <person name="Marti R."/>
            <person name="Hagens S."/>
            <person name="Loessner M.J."/>
            <person name="Klumpp J."/>
        </authorList>
    </citation>
    <scope>NUCLEOTIDE SEQUENCE [LARGE SCALE GENOMIC DNA]</scope>
    <source>
        <strain evidence="1 2">N268-08</strain>
    </source>
</reference>